<dbReference type="KEGG" id="cai:Caci_0484"/>
<keyword evidence="1" id="KW-0732">Signal</keyword>
<dbReference type="Gene3D" id="3.40.50.12090">
    <property type="match status" value="1"/>
</dbReference>
<feature type="chain" id="PRO_5002980427" evidence="1">
    <location>
        <begin position="31"/>
        <end position="656"/>
    </location>
</feature>
<protein>
    <submittedName>
        <fullName evidence="2">Putative cell wall binding repeat 2-containing protein</fullName>
    </submittedName>
</protein>
<dbReference type="PANTHER" id="PTHR30032">
    <property type="entry name" value="N-ACETYLMURAMOYL-L-ALANINE AMIDASE-RELATED"/>
    <property type="match status" value="1"/>
</dbReference>
<proteinExistence type="predicted"/>
<dbReference type="InterPro" id="IPR011042">
    <property type="entry name" value="6-blade_b-propeller_TolB-like"/>
</dbReference>
<dbReference type="Proteomes" id="UP000000851">
    <property type="component" value="Chromosome"/>
</dbReference>
<dbReference type="InterPro" id="IPR051922">
    <property type="entry name" value="Bact_Sporulation_Assoc"/>
</dbReference>
<dbReference type="InterPro" id="IPR007253">
    <property type="entry name" value="Cell_wall-bd_2"/>
</dbReference>
<dbReference type="Pfam" id="PF04122">
    <property type="entry name" value="CW_binding_2"/>
    <property type="match status" value="3"/>
</dbReference>
<dbReference type="OrthoDB" id="9766019at2"/>
<dbReference type="EMBL" id="CP001700">
    <property type="protein sequence ID" value="ACU69436.1"/>
    <property type="molecule type" value="Genomic_DNA"/>
</dbReference>
<dbReference type="STRING" id="479433.Caci_0484"/>
<sequence length="656" mass="66789" precursor="true">MPEFRKSVTTIAVAAGSLSAVLGMSSAAQADSRSAAAAVSAVAPLPGTGLPAVSNGPIYIQGPSGGGFMPVGGGNPVVCDAYASVMAWSPDGSRIACLEAYSAGVLRIRNPDDNRVVSAGSVTDYAKPDSPLAKISSLTWFNHGREVVLAQNGSLISVRVDGSQPRNPDNSYAPTAMLPGQTGITDVTANAAGTVLAFTQGTSTGASVIVYDTTKPAASALRPLAQVSYASQLALSPDGRYLAYVPYTPGQNAPSQIWLYDLKSPASASNPRQVTSDSAVSASNPTWAPDGTRLAFTATSASLAHSVKSFPVADPSSQRVEVPTLTYQSFLWRPLTHKPVERLAGGDRVGTAVATSQSEWEGFGGASTGRRTAKSVTLSRSDLFADALGGAGFAAHQQGPLLLTDPKHMDQATMTELRRVLGPGSGPNGPTVYLLGGDSALSPDVQKALVAANYHVERIGGANRFDTAVKIAQRDSGTKPSKVLVATGIDYPDALAAGAAAGANANAVVVLTNDKKMPPETAAYLNSVAGATVYGVGGQAVAALGNRPQTALKGTDRVATSLLVARNLFDTPGSVGFATSMNWPDSLAGGALQGTVGGPLILVAPTTGLSADEQQWLTQSATAINSVQIYGGRAAVPAIEAQVGTDIGGVGGFVVK</sequence>
<dbReference type="InterPro" id="IPR011659">
    <property type="entry name" value="WD40"/>
</dbReference>
<keyword evidence="3" id="KW-1185">Reference proteome</keyword>
<name>C7PX85_CATAD</name>
<dbReference type="PANTHER" id="PTHR30032:SF8">
    <property type="entry name" value="GERMINATION-SPECIFIC N-ACETYLMURAMOYL-L-ALANINE AMIDASE"/>
    <property type="match status" value="1"/>
</dbReference>
<dbReference type="InParanoid" id="C7PX85"/>
<dbReference type="Gene3D" id="2.120.10.30">
    <property type="entry name" value="TolB, C-terminal domain"/>
    <property type="match status" value="1"/>
</dbReference>
<dbReference type="eggNOG" id="COG0823">
    <property type="taxonomic scope" value="Bacteria"/>
</dbReference>
<dbReference type="AlphaFoldDB" id="C7PX85"/>
<evidence type="ECO:0000256" key="1">
    <source>
        <dbReference type="SAM" id="SignalP"/>
    </source>
</evidence>
<dbReference type="SUPFAM" id="SSF82171">
    <property type="entry name" value="DPP6 N-terminal domain-like"/>
    <property type="match status" value="1"/>
</dbReference>
<feature type="signal peptide" evidence="1">
    <location>
        <begin position="1"/>
        <end position="30"/>
    </location>
</feature>
<reference evidence="2 3" key="1">
    <citation type="journal article" date="2009" name="Stand. Genomic Sci.">
        <title>Complete genome sequence of Catenulispora acidiphila type strain (ID 139908).</title>
        <authorList>
            <person name="Copeland A."/>
            <person name="Lapidus A."/>
            <person name="Glavina Del Rio T."/>
            <person name="Nolan M."/>
            <person name="Lucas S."/>
            <person name="Chen F."/>
            <person name="Tice H."/>
            <person name="Cheng J.F."/>
            <person name="Bruce D."/>
            <person name="Goodwin L."/>
            <person name="Pitluck S."/>
            <person name="Mikhailova N."/>
            <person name="Pati A."/>
            <person name="Ivanova N."/>
            <person name="Mavromatis K."/>
            <person name="Chen A."/>
            <person name="Palaniappan K."/>
            <person name="Chain P."/>
            <person name="Land M."/>
            <person name="Hauser L."/>
            <person name="Chang Y.J."/>
            <person name="Jeffries C.D."/>
            <person name="Chertkov O."/>
            <person name="Brettin T."/>
            <person name="Detter J.C."/>
            <person name="Han C."/>
            <person name="Ali Z."/>
            <person name="Tindall B.J."/>
            <person name="Goker M."/>
            <person name="Bristow J."/>
            <person name="Eisen J.A."/>
            <person name="Markowitz V."/>
            <person name="Hugenholtz P."/>
            <person name="Kyrpides N.C."/>
            <person name="Klenk H.P."/>
        </authorList>
    </citation>
    <scope>NUCLEOTIDE SEQUENCE [LARGE SCALE GENOMIC DNA]</scope>
    <source>
        <strain evidence="3">DSM 44928 / JCM 14897 / NBRC 102108 / NRRL B-24433 / ID139908</strain>
    </source>
</reference>
<dbReference type="Pfam" id="PF07676">
    <property type="entry name" value="PD40"/>
    <property type="match status" value="2"/>
</dbReference>
<accession>C7PX85</accession>
<organism evidence="2 3">
    <name type="scientific">Catenulispora acidiphila (strain DSM 44928 / JCM 14897 / NBRC 102108 / NRRL B-24433 / ID139908)</name>
    <dbReference type="NCBI Taxonomy" id="479433"/>
    <lineage>
        <taxon>Bacteria</taxon>
        <taxon>Bacillati</taxon>
        <taxon>Actinomycetota</taxon>
        <taxon>Actinomycetes</taxon>
        <taxon>Catenulisporales</taxon>
        <taxon>Catenulisporaceae</taxon>
        <taxon>Catenulispora</taxon>
    </lineage>
</organism>
<dbReference type="HOGENOM" id="CLU_023724_0_0_11"/>
<evidence type="ECO:0000313" key="2">
    <source>
        <dbReference type="EMBL" id="ACU69436.1"/>
    </source>
</evidence>
<gene>
    <name evidence="2" type="ordered locus">Caci_0484</name>
</gene>
<evidence type="ECO:0000313" key="3">
    <source>
        <dbReference type="Proteomes" id="UP000000851"/>
    </source>
</evidence>